<evidence type="ECO:0000256" key="3">
    <source>
        <dbReference type="ARBA" id="ARBA00022695"/>
    </source>
</evidence>
<evidence type="ECO:0000259" key="5">
    <source>
        <dbReference type="PROSITE" id="PS50030"/>
    </source>
</evidence>
<evidence type="ECO:0000256" key="4">
    <source>
        <dbReference type="ARBA" id="ARBA00023027"/>
    </source>
</evidence>
<dbReference type="Pfam" id="PF00644">
    <property type="entry name" value="PARP"/>
    <property type="match status" value="1"/>
</dbReference>
<dbReference type="Proteomes" id="UP000179807">
    <property type="component" value="Unassembled WGS sequence"/>
</dbReference>
<evidence type="ECO:0000313" key="7">
    <source>
        <dbReference type="Proteomes" id="UP000179807"/>
    </source>
</evidence>
<dbReference type="VEuPathDB" id="TrichDB:TRFO_20352"/>
<dbReference type="InterPro" id="IPR012317">
    <property type="entry name" value="Poly(ADP-ribose)pol_cat_dom"/>
</dbReference>
<sequence>MESTFEEEEEEAPFVSEEEVIIDNDDSNSDFYLDQEDDTFNRDISKLQACINTYSAYMYDYPAELNNADATITVDLPNYFLPLSLQAVYGFNVHPIVLHIEIKLKDYDWTLTPDNFKIIHPVYQNNFVGRPLIISVFDKFFSRFFTPKTSYRAETYLFIPTGTPEPKKLSLLIEEGFDPKSAERALVICSNSLEKARNFLFTGEMPAQQTEMSIEFSSCPLIYLILEFAECFLDLPDHCCICRAKMESGLKPTVCNSQLCSFQLINIGVGNSVVQEIQRDPLVADLLLSLFSTALSSKYLNPAPPNFIPKLANDIISNLPSMETMAKYQNDNELRQKTSKEALDLLRWVLLSNRSQIISIPKVLQLREFPNTFQFMALLSTPESEKIFKKLKSKFGSIFLWHGSDSERWHSILRNGLKNATGTDMQANGSALGEGIYFSKESQVSWGYCKSGKPNNYKRSVLGKEIIMIGLCEICNIGSDTTIDISPDPNQDPVRLHGFLKNHGWAHTLTMEKACVVRFLFVKKPNGSLFSVNTLKDPPKKIPTLKDLLDFHANSAI</sequence>
<dbReference type="GO" id="GO:0003950">
    <property type="term" value="F:NAD+ poly-ADP-ribosyltransferase activity"/>
    <property type="evidence" value="ECO:0007669"/>
    <property type="project" value="InterPro"/>
</dbReference>
<dbReference type="RefSeq" id="XP_068363526.1">
    <property type="nucleotide sequence ID" value="XM_068501345.1"/>
</dbReference>
<dbReference type="EMBL" id="MLAK01000613">
    <property type="protein sequence ID" value="OHT10390.1"/>
    <property type="molecule type" value="Genomic_DNA"/>
</dbReference>
<dbReference type="InterPro" id="IPR015940">
    <property type="entry name" value="UBA"/>
</dbReference>
<dbReference type="InterPro" id="IPR051838">
    <property type="entry name" value="ARTD_PARP"/>
</dbReference>
<dbReference type="GO" id="GO:0016779">
    <property type="term" value="F:nucleotidyltransferase activity"/>
    <property type="evidence" value="ECO:0007669"/>
    <property type="project" value="UniProtKB-KW"/>
</dbReference>
<accession>A0A1J4KL16</accession>
<keyword evidence="2" id="KW-0808">Transferase</keyword>
<dbReference type="SUPFAM" id="SSF56399">
    <property type="entry name" value="ADP-ribosylation"/>
    <property type="match status" value="1"/>
</dbReference>
<evidence type="ECO:0000313" key="6">
    <source>
        <dbReference type="EMBL" id="OHT10390.1"/>
    </source>
</evidence>
<dbReference type="SUPFAM" id="SSF46934">
    <property type="entry name" value="UBA-like"/>
    <property type="match status" value="1"/>
</dbReference>
<dbReference type="InterPro" id="IPR041400">
    <property type="entry name" value="PARP16_N"/>
</dbReference>
<dbReference type="PANTHER" id="PTHR21328">
    <property type="entry name" value="POLY ADP-RIBOSE POLYMERASE FAMILY, MEMBER PARP"/>
    <property type="match status" value="1"/>
</dbReference>
<proteinExistence type="predicted"/>
<dbReference type="PROSITE" id="PS50030">
    <property type="entry name" value="UBA"/>
    <property type="match status" value="1"/>
</dbReference>
<name>A0A1J4KL16_9EUKA</name>
<organism evidence="6 7">
    <name type="scientific">Tritrichomonas foetus</name>
    <dbReference type="NCBI Taxonomy" id="1144522"/>
    <lineage>
        <taxon>Eukaryota</taxon>
        <taxon>Metamonada</taxon>
        <taxon>Parabasalia</taxon>
        <taxon>Tritrichomonadida</taxon>
        <taxon>Tritrichomonadidae</taxon>
        <taxon>Tritrichomonas</taxon>
    </lineage>
</organism>
<dbReference type="AlphaFoldDB" id="A0A1J4KL16"/>
<gene>
    <name evidence="6" type="ORF">TRFO_20352</name>
</gene>
<evidence type="ECO:0000256" key="2">
    <source>
        <dbReference type="ARBA" id="ARBA00022679"/>
    </source>
</evidence>
<dbReference type="InterPro" id="IPR009060">
    <property type="entry name" value="UBA-like_sf"/>
</dbReference>
<feature type="domain" description="UBA" evidence="5">
    <location>
        <begin position="163"/>
        <end position="203"/>
    </location>
</feature>
<keyword evidence="4" id="KW-0520">NAD</keyword>
<keyword evidence="7" id="KW-1185">Reference proteome</keyword>
<dbReference type="Gene3D" id="3.90.228.10">
    <property type="match status" value="1"/>
</dbReference>
<dbReference type="Gene3D" id="1.10.8.10">
    <property type="entry name" value="DNA helicase RuvA subunit, C-terminal domain"/>
    <property type="match status" value="1"/>
</dbReference>
<protein>
    <submittedName>
        <fullName evidence="6">UBA/TS-N domain containing protein</fullName>
    </submittedName>
</protein>
<keyword evidence="3" id="KW-0548">Nucleotidyltransferase</keyword>
<reference evidence="6" key="1">
    <citation type="submission" date="2016-10" db="EMBL/GenBank/DDBJ databases">
        <authorList>
            <person name="Benchimol M."/>
            <person name="Almeida L.G."/>
            <person name="Vasconcelos A.T."/>
            <person name="Perreira-Neves A."/>
            <person name="Rosa I.A."/>
            <person name="Tasca T."/>
            <person name="Bogo M.R."/>
            <person name="de Souza W."/>
        </authorList>
    </citation>
    <scope>NUCLEOTIDE SEQUENCE [LARGE SCALE GENOMIC DNA]</scope>
    <source>
        <strain evidence="6">K</strain>
    </source>
</reference>
<keyword evidence="1" id="KW-0328">Glycosyltransferase</keyword>
<dbReference type="GeneID" id="94836049"/>
<dbReference type="OrthoDB" id="109543at2759"/>
<comment type="caution">
    <text evidence="6">The sequence shown here is derived from an EMBL/GenBank/DDBJ whole genome shotgun (WGS) entry which is preliminary data.</text>
</comment>
<dbReference type="Pfam" id="PF18084">
    <property type="entry name" value="ARTD15_N"/>
    <property type="match status" value="1"/>
</dbReference>
<evidence type="ECO:0000256" key="1">
    <source>
        <dbReference type="ARBA" id="ARBA00022676"/>
    </source>
</evidence>